<gene>
    <name evidence="10" type="ORF">KSW38_02840</name>
</gene>
<evidence type="ECO:0000256" key="5">
    <source>
        <dbReference type="ARBA" id="ARBA00022989"/>
    </source>
</evidence>
<dbReference type="InterPro" id="IPR017825">
    <property type="entry name" value="Lycopene_cyclase_dom"/>
</dbReference>
<comment type="caution">
    <text evidence="10">The sequence shown here is derived from an EMBL/GenBank/DDBJ whole genome shotgun (WGS) entry which is preliminary data.</text>
</comment>
<dbReference type="EMBL" id="JAHOPC010000001">
    <property type="protein sequence ID" value="MBU8865232.1"/>
    <property type="molecule type" value="Genomic_DNA"/>
</dbReference>
<evidence type="ECO:0000256" key="2">
    <source>
        <dbReference type="ARBA" id="ARBA00004829"/>
    </source>
</evidence>
<evidence type="ECO:0000256" key="4">
    <source>
        <dbReference type="ARBA" id="ARBA00022746"/>
    </source>
</evidence>
<evidence type="ECO:0000256" key="8">
    <source>
        <dbReference type="SAM" id="MobiDB-lite"/>
    </source>
</evidence>
<name>A0ABS6I1N3_9MICC</name>
<evidence type="ECO:0000256" key="1">
    <source>
        <dbReference type="ARBA" id="ARBA00004141"/>
    </source>
</evidence>
<evidence type="ECO:0000256" key="6">
    <source>
        <dbReference type="ARBA" id="ARBA00023136"/>
    </source>
</evidence>
<evidence type="ECO:0000256" key="7">
    <source>
        <dbReference type="ARBA" id="ARBA00023235"/>
    </source>
</evidence>
<feature type="transmembrane region" description="Helical" evidence="9">
    <location>
        <begin position="6"/>
        <end position="23"/>
    </location>
</feature>
<comment type="subcellular location">
    <subcellularLocation>
        <location evidence="1">Membrane</location>
        <topology evidence="1">Multi-pass membrane protein</topology>
    </subcellularLocation>
</comment>
<feature type="compositionally biased region" description="Basic and acidic residues" evidence="8">
    <location>
        <begin position="107"/>
        <end position="140"/>
    </location>
</feature>
<protein>
    <submittedName>
        <fullName evidence="10">Lycopene cyclase domain-containing protein</fullName>
    </submittedName>
</protein>
<keyword evidence="6 9" id="KW-0472">Membrane</keyword>
<feature type="region of interest" description="Disordered" evidence="8">
    <location>
        <begin position="105"/>
        <end position="140"/>
    </location>
</feature>
<reference evidence="10 11" key="1">
    <citation type="submission" date="2021-06" db="EMBL/GenBank/DDBJ databases">
        <authorList>
            <person name="Jeong J.W."/>
        </authorList>
    </citation>
    <scope>NUCLEOTIDE SEQUENCE [LARGE SCALE GENOMIC DNA]</scope>
    <source>
        <strain evidence="10 11">MMS21-TAE1-1</strain>
    </source>
</reference>
<accession>A0ABS6I1N3</accession>
<organism evidence="10 11">
    <name type="scientific">Paenarthrobacter aromaticivorans</name>
    <dbReference type="NCBI Taxonomy" id="2849150"/>
    <lineage>
        <taxon>Bacteria</taxon>
        <taxon>Bacillati</taxon>
        <taxon>Actinomycetota</taxon>
        <taxon>Actinomycetes</taxon>
        <taxon>Micrococcales</taxon>
        <taxon>Micrococcaceae</taxon>
        <taxon>Paenarthrobacter</taxon>
    </lineage>
</organism>
<feature type="transmembrane region" description="Helical" evidence="9">
    <location>
        <begin position="35"/>
        <end position="61"/>
    </location>
</feature>
<comment type="pathway">
    <text evidence="2">Carotenoid biosynthesis.</text>
</comment>
<keyword evidence="4" id="KW-0125">Carotenoid biosynthesis</keyword>
<keyword evidence="5 9" id="KW-1133">Transmembrane helix</keyword>
<keyword evidence="7" id="KW-0413">Isomerase</keyword>
<keyword evidence="3 9" id="KW-0812">Transmembrane</keyword>
<feature type="transmembrane region" description="Helical" evidence="9">
    <location>
        <begin position="81"/>
        <end position="101"/>
    </location>
</feature>
<evidence type="ECO:0000256" key="9">
    <source>
        <dbReference type="SAM" id="Phobius"/>
    </source>
</evidence>
<keyword evidence="11" id="KW-1185">Reference proteome</keyword>
<proteinExistence type="predicted"/>
<sequence>MGIVYLAALLTGTVCMLMLDHRFRLFFWRDARAAAIVTGVGILFLMGWDLAGIGLGIFLRGEGAIATGVMLGPQLPLEEPVFLLFLVLCTMVLYTGARRILGRSSRLPRESARRLEDRRLEDRRLEGRPPDDQRLEKKSV</sequence>
<evidence type="ECO:0000256" key="3">
    <source>
        <dbReference type="ARBA" id="ARBA00022692"/>
    </source>
</evidence>
<evidence type="ECO:0000313" key="10">
    <source>
        <dbReference type="EMBL" id="MBU8865232.1"/>
    </source>
</evidence>
<dbReference type="NCBIfam" id="TIGR03462">
    <property type="entry name" value="CarR_dom_SF"/>
    <property type="match status" value="1"/>
</dbReference>
<dbReference type="Proteomes" id="UP000824166">
    <property type="component" value="Unassembled WGS sequence"/>
</dbReference>
<evidence type="ECO:0000313" key="11">
    <source>
        <dbReference type="Proteomes" id="UP000824166"/>
    </source>
</evidence>